<dbReference type="Proteomes" id="UP000198394">
    <property type="component" value="Unassembled WGS sequence"/>
</dbReference>
<dbReference type="PANTHER" id="PTHR47473:SF1">
    <property type="entry name" value="METHYLTRANSFERASE DOMAIN-CONTAINING PROTEIN"/>
    <property type="match status" value="1"/>
</dbReference>
<comment type="caution">
    <text evidence="1">The sequence shown here is derived from an EMBL/GenBank/DDBJ whole genome shotgun (WGS) entry which is preliminary data.</text>
</comment>
<proteinExistence type="predicted"/>
<dbReference type="InterPro" id="IPR029063">
    <property type="entry name" value="SAM-dependent_MTases_sf"/>
</dbReference>
<evidence type="ECO:0000313" key="2">
    <source>
        <dbReference type="Proteomes" id="UP000198394"/>
    </source>
</evidence>
<dbReference type="RefSeq" id="WP_013877587.1">
    <property type="nucleotide sequence ID" value="NZ_NDYL01000001.1"/>
</dbReference>
<accession>A0A226QMH5</accession>
<evidence type="ECO:0000313" key="1">
    <source>
        <dbReference type="EMBL" id="OXB93721.1"/>
    </source>
</evidence>
<protein>
    <recommendedName>
        <fullName evidence="3">S-adenosylmethionine--diacylglycerol 3-amino-3-carboxypropyl transferase</fullName>
    </recommendedName>
</protein>
<organism evidence="1 2">
    <name type="scientific">Parageobacillus galactosidasius</name>
    <dbReference type="NCBI Taxonomy" id="883812"/>
    <lineage>
        <taxon>Bacteria</taxon>
        <taxon>Bacillati</taxon>
        <taxon>Bacillota</taxon>
        <taxon>Bacilli</taxon>
        <taxon>Bacillales</taxon>
        <taxon>Anoxybacillaceae</taxon>
        <taxon>Parageobacillus</taxon>
    </lineage>
</organism>
<dbReference type="PANTHER" id="PTHR47473">
    <property type="entry name" value="BTA1P"/>
    <property type="match status" value="1"/>
</dbReference>
<dbReference type="SUPFAM" id="SSF53335">
    <property type="entry name" value="S-adenosyl-L-methionine-dependent methyltransferases"/>
    <property type="match status" value="1"/>
</dbReference>
<keyword evidence="2" id="KW-1185">Reference proteome</keyword>
<name>A0A226QMH5_9BACL</name>
<dbReference type="AlphaFoldDB" id="A0A226QMH5"/>
<sequence>MISYLGSIVKLLTTEKNWLLYTTSNEDSQSELTALNISSTDDVLSITGSGCRSLALLANEPKSLTSVDAVPEQNYLLELKLSAFEALTYEEVLQFLGIHNSDKRLQMYEKLKPLLSDDAAIFWDKHKEKIKQGVIFTGRQERFYRNVVLPIIKFTRGNIISKLLKSRSIEEQRILYKKLNTWLWRRSIQTLCRRSIYKFILNDPSYYAYSEVNSLADYLISRLDYTFTHHPIKENHWLTFLLSGNYIHTSSLPVYLYPCHYEKIRRSRHKVKIVTAPLEKYLQEVPDNSFDKFSLSDISGWMSEHSFEAILSEIIRVSRNRGIFCYRNFLSKRTIPENLTSHVQRLDEVIKFLNENDRSFAFTFEVGMIKK</sequence>
<gene>
    <name evidence="1" type="ORF">B9L23_01855</name>
</gene>
<reference evidence="1 2" key="1">
    <citation type="submission" date="2017-04" db="EMBL/GenBank/DDBJ databases">
        <title>The genome sequence of Parageobacillus galactosidasius DSM 18751.</title>
        <authorList>
            <person name="Ramaloko W.T."/>
            <person name="Koen N."/>
            <person name="Polliack S."/>
            <person name="Aliyu H."/>
            <person name="Lebre P."/>
            <person name="Mohr T."/>
            <person name="Oswald F."/>
            <person name="Zwick M."/>
            <person name="Neumann A."/>
            <person name="Syldatk C."/>
            <person name="Cowan D."/>
            <person name="De Maayer P."/>
        </authorList>
    </citation>
    <scope>NUCLEOTIDE SEQUENCE [LARGE SCALE GENOMIC DNA]</scope>
    <source>
        <strain evidence="1 2">DSM 18751</strain>
    </source>
</reference>
<dbReference type="EMBL" id="NDYL01000001">
    <property type="protein sequence ID" value="OXB93721.1"/>
    <property type="molecule type" value="Genomic_DNA"/>
</dbReference>
<evidence type="ECO:0008006" key="3">
    <source>
        <dbReference type="Google" id="ProtNLM"/>
    </source>
</evidence>
<dbReference type="Pfam" id="PF11899">
    <property type="entry name" value="DUF3419"/>
    <property type="match status" value="1"/>
</dbReference>
<dbReference type="GeneID" id="56924802"/>
<dbReference type="Gene3D" id="3.40.50.150">
    <property type="entry name" value="Vaccinia Virus protein VP39"/>
    <property type="match status" value="1"/>
</dbReference>
<dbReference type="InterPro" id="IPR021829">
    <property type="entry name" value="DUF3419"/>
</dbReference>